<comment type="function">
    <text evidence="12">Catalyzes the cyclization of GTP to (8S)-3',8-cyclo-7,8-dihydroguanosine 5'-triphosphate.</text>
</comment>
<dbReference type="SMART" id="SM00729">
    <property type="entry name" value="Elp3"/>
    <property type="match status" value="1"/>
</dbReference>
<dbReference type="InterPro" id="IPR013483">
    <property type="entry name" value="MoaA"/>
</dbReference>
<evidence type="ECO:0000256" key="3">
    <source>
        <dbReference type="ARBA" id="ARBA00022691"/>
    </source>
</evidence>
<keyword evidence="8 12" id="KW-0342">GTP-binding</keyword>
<dbReference type="HAMAP" id="MF_01225_B">
    <property type="entry name" value="MoaA_B"/>
    <property type="match status" value="1"/>
</dbReference>
<sequence>MATLLDPLGRKLEYLRVSVVDSCNLRCFYCSPGESCKPRSLRGQLSREHIVRAVTAAAKAGIKKVRLTGGEPLVRRDIVGLVHDIAQIEGIEDLSLTTNGTLLKDLAEPLAAAGLKRVNISLDSLDGHNFEQITCGGQLQATLDGIDAAFDAGLTPVKINMVVMKDLNHHEVENFAKLTLDRDIHVRFIEYMPMLGQDDVWRRHYLPSSEIMELCNGVLPMEAVPEEDLNGPARNFRFPDAVGLLGFITPVSQHFCANCNRLRLTSDGKLKPCLFSANEIDLQPALAANADLGPYYQSAAQNKPANSDVSPASQGSACGPQGMVEIGG</sequence>
<evidence type="ECO:0000256" key="8">
    <source>
        <dbReference type="ARBA" id="ARBA00023134"/>
    </source>
</evidence>
<protein>
    <recommendedName>
        <fullName evidence="1 12">GTP 3',8-cyclase</fullName>
        <ecNumber evidence="1 12">4.1.99.22</ecNumber>
    </recommendedName>
    <alternativeName>
        <fullName evidence="12">Molybdenum cofactor biosynthesis protein A</fullName>
    </alternativeName>
</protein>
<dbReference type="PANTHER" id="PTHR22960:SF0">
    <property type="entry name" value="MOLYBDENUM COFACTOR BIOSYNTHESIS PROTEIN 1"/>
    <property type="match status" value="1"/>
</dbReference>
<reference evidence="15 16" key="1">
    <citation type="submission" date="2009-02" db="EMBL/GenBank/DDBJ databases">
        <title>Sequencing of the draft genome and assembly of Dethiobacter alkaliphilus AHT 1.</title>
        <authorList>
            <consortium name="US DOE Joint Genome Institute (JGI-PGF)"/>
            <person name="Lucas S."/>
            <person name="Copeland A."/>
            <person name="Lapidus A."/>
            <person name="Glavina del Rio T."/>
            <person name="Dalin E."/>
            <person name="Tice H."/>
            <person name="Bruce D."/>
            <person name="Goodwin L."/>
            <person name="Pitluck S."/>
            <person name="Larimer F."/>
            <person name="Land M.L."/>
            <person name="Hauser L."/>
            <person name="Muyzer G."/>
        </authorList>
    </citation>
    <scope>NUCLEOTIDE SEQUENCE [LARGE SCALE GENOMIC DNA]</scope>
    <source>
        <strain evidence="15 16">AHT 1</strain>
    </source>
</reference>
<keyword evidence="6 12" id="KW-0408">Iron</keyword>
<dbReference type="Proteomes" id="UP000006443">
    <property type="component" value="Unassembled WGS sequence"/>
</dbReference>
<keyword evidence="16" id="KW-1185">Reference proteome</keyword>
<evidence type="ECO:0000256" key="12">
    <source>
        <dbReference type="HAMAP-Rule" id="MF_01225"/>
    </source>
</evidence>
<feature type="compositionally biased region" description="Polar residues" evidence="13">
    <location>
        <begin position="299"/>
        <end position="316"/>
    </location>
</feature>
<feature type="binding site" evidence="12">
    <location>
        <position position="66"/>
    </location>
    <ligand>
        <name>GTP</name>
        <dbReference type="ChEBI" id="CHEBI:37565"/>
    </ligand>
</feature>
<dbReference type="Pfam" id="PF04055">
    <property type="entry name" value="Radical_SAM"/>
    <property type="match status" value="1"/>
</dbReference>
<feature type="binding site" evidence="12">
    <location>
        <position position="256"/>
    </location>
    <ligand>
        <name>[4Fe-4S] cluster</name>
        <dbReference type="ChEBI" id="CHEBI:49883"/>
        <label>2</label>
        <note>4Fe-4S-substrate</note>
    </ligand>
</feature>
<feature type="binding site" evidence="12">
    <location>
        <position position="30"/>
    </location>
    <ligand>
        <name>[4Fe-4S] cluster</name>
        <dbReference type="ChEBI" id="CHEBI:49883"/>
        <label>1</label>
        <note>4Fe-4S-S-AdoMet</note>
    </ligand>
</feature>
<comment type="caution">
    <text evidence="15">The sequence shown here is derived from an EMBL/GenBank/DDBJ whole genome shotgun (WGS) entry which is preliminary data.</text>
</comment>
<evidence type="ECO:0000256" key="10">
    <source>
        <dbReference type="ARBA" id="ARBA00023239"/>
    </source>
</evidence>
<evidence type="ECO:0000256" key="2">
    <source>
        <dbReference type="ARBA" id="ARBA00022485"/>
    </source>
</evidence>
<dbReference type="InterPro" id="IPR013785">
    <property type="entry name" value="Aldolase_TIM"/>
</dbReference>
<dbReference type="Pfam" id="PF06463">
    <property type="entry name" value="Mob_synth_C"/>
    <property type="match status" value="1"/>
</dbReference>
<dbReference type="SFLD" id="SFLDS00029">
    <property type="entry name" value="Radical_SAM"/>
    <property type="match status" value="1"/>
</dbReference>
<evidence type="ECO:0000256" key="6">
    <source>
        <dbReference type="ARBA" id="ARBA00023004"/>
    </source>
</evidence>
<comment type="cofactor">
    <cofactor evidence="12">
        <name>[4Fe-4S] cluster</name>
        <dbReference type="ChEBI" id="CHEBI:49883"/>
    </cofactor>
    <text evidence="12">Binds 2 [4Fe-4S] clusters. Binds 1 [4Fe-4S] cluster coordinated with 3 cysteines and an exchangeable S-adenosyl-L-methionine and 1 [4Fe-4S] cluster coordinated with 3 cysteines and the GTP-derived substrate.</text>
</comment>
<dbReference type="InterPro" id="IPR010505">
    <property type="entry name" value="MoaA_twitch"/>
</dbReference>
<evidence type="ECO:0000313" key="16">
    <source>
        <dbReference type="Proteomes" id="UP000006443"/>
    </source>
</evidence>
<evidence type="ECO:0000313" key="15">
    <source>
        <dbReference type="EMBL" id="EEG76650.1"/>
    </source>
</evidence>
<feature type="domain" description="Radical SAM core" evidence="14">
    <location>
        <begin position="7"/>
        <end position="230"/>
    </location>
</feature>
<evidence type="ECO:0000259" key="14">
    <source>
        <dbReference type="PROSITE" id="PS51918"/>
    </source>
</evidence>
<dbReference type="GO" id="GO:1904047">
    <property type="term" value="F:S-adenosyl-L-methionine binding"/>
    <property type="evidence" value="ECO:0007669"/>
    <property type="project" value="UniProtKB-UniRule"/>
</dbReference>
<dbReference type="Gene3D" id="3.20.20.70">
    <property type="entry name" value="Aldolase class I"/>
    <property type="match status" value="1"/>
</dbReference>
<dbReference type="PANTHER" id="PTHR22960">
    <property type="entry name" value="MOLYBDOPTERIN COFACTOR SYNTHESIS PROTEIN A"/>
    <property type="match status" value="1"/>
</dbReference>
<dbReference type="CDD" id="cd21117">
    <property type="entry name" value="Twitch_MoaA"/>
    <property type="match status" value="1"/>
</dbReference>
<evidence type="ECO:0000256" key="1">
    <source>
        <dbReference type="ARBA" id="ARBA00012167"/>
    </source>
</evidence>
<feature type="binding site" evidence="12">
    <location>
        <position position="29"/>
    </location>
    <ligand>
        <name>S-adenosyl-L-methionine</name>
        <dbReference type="ChEBI" id="CHEBI:59789"/>
    </ligand>
</feature>
<dbReference type="InterPro" id="IPR000385">
    <property type="entry name" value="MoaA_NifB_PqqE_Fe-S-bd_CS"/>
</dbReference>
<dbReference type="AlphaFoldDB" id="C0GJ17"/>
<feature type="binding site" evidence="12">
    <location>
        <begin position="261"/>
        <end position="263"/>
    </location>
    <ligand>
        <name>GTP</name>
        <dbReference type="ChEBI" id="CHEBI:37565"/>
    </ligand>
</feature>
<evidence type="ECO:0000256" key="9">
    <source>
        <dbReference type="ARBA" id="ARBA00023150"/>
    </source>
</evidence>
<dbReference type="GO" id="GO:0046872">
    <property type="term" value="F:metal ion binding"/>
    <property type="evidence" value="ECO:0007669"/>
    <property type="project" value="UniProtKB-KW"/>
</dbReference>
<comment type="subunit">
    <text evidence="12">Monomer and homodimer.</text>
</comment>
<keyword evidence="3 12" id="KW-0949">S-adenosyl-L-methionine</keyword>
<feature type="binding site" evidence="12">
    <location>
        <position position="70"/>
    </location>
    <ligand>
        <name>S-adenosyl-L-methionine</name>
        <dbReference type="ChEBI" id="CHEBI:59789"/>
    </ligand>
</feature>
<evidence type="ECO:0000256" key="5">
    <source>
        <dbReference type="ARBA" id="ARBA00022741"/>
    </source>
</evidence>
<dbReference type="STRING" id="555088.DealDRAFT_2476"/>
<keyword evidence="4 12" id="KW-0479">Metal-binding</keyword>
<keyword evidence="2 12" id="KW-0004">4Fe-4S</keyword>
<dbReference type="NCBIfam" id="NF001199">
    <property type="entry name" value="PRK00164.2-1"/>
    <property type="match status" value="1"/>
</dbReference>
<feature type="binding site" evidence="12">
    <location>
        <position position="16"/>
    </location>
    <ligand>
        <name>GTP</name>
        <dbReference type="ChEBI" id="CHEBI:37565"/>
    </ligand>
</feature>
<feature type="region of interest" description="Disordered" evidence="13">
    <location>
        <begin position="299"/>
        <end position="321"/>
    </location>
</feature>
<evidence type="ECO:0000256" key="4">
    <source>
        <dbReference type="ARBA" id="ARBA00022723"/>
    </source>
</evidence>
<comment type="catalytic activity">
    <reaction evidence="11 12">
        <text>GTP + AH2 + S-adenosyl-L-methionine = (8S)-3',8-cyclo-7,8-dihydroguanosine 5'-triphosphate + 5'-deoxyadenosine + L-methionine + A + H(+)</text>
        <dbReference type="Rhea" id="RHEA:49576"/>
        <dbReference type="ChEBI" id="CHEBI:13193"/>
        <dbReference type="ChEBI" id="CHEBI:15378"/>
        <dbReference type="ChEBI" id="CHEBI:17319"/>
        <dbReference type="ChEBI" id="CHEBI:17499"/>
        <dbReference type="ChEBI" id="CHEBI:37565"/>
        <dbReference type="ChEBI" id="CHEBI:57844"/>
        <dbReference type="ChEBI" id="CHEBI:59789"/>
        <dbReference type="ChEBI" id="CHEBI:131766"/>
        <dbReference type="EC" id="4.1.99.22"/>
    </reaction>
</comment>
<dbReference type="SFLD" id="SFLDG01386">
    <property type="entry name" value="main_SPASM_domain-containing"/>
    <property type="match status" value="1"/>
</dbReference>
<comment type="similarity">
    <text evidence="12">Belongs to the radical SAM superfamily. MoaA family.</text>
</comment>
<dbReference type="InterPro" id="IPR007197">
    <property type="entry name" value="rSAM"/>
</dbReference>
<dbReference type="eggNOG" id="COG2896">
    <property type="taxonomic scope" value="Bacteria"/>
</dbReference>
<organism evidence="15 16">
    <name type="scientific">Dethiobacter alkaliphilus AHT 1</name>
    <dbReference type="NCBI Taxonomy" id="555088"/>
    <lineage>
        <taxon>Bacteria</taxon>
        <taxon>Bacillati</taxon>
        <taxon>Bacillota</taxon>
        <taxon>Dethiobacteria</taxon>
        <taxon>Dethiobacterales</taxon>
        <taxon>Dethiobacteraceae</taxon>
        <taxon>Dethiobacter</taxon>
    </lineage>
</organism>
<dbReference type="RefSeq" id="WP_008517903.1">
    <property type="nucleotide sequence ID" value="NZ_ACJM01000014.1"/>
</dbReference>
<dbReference type="SFLD" id="SFLDG01383">
    <property type="entry name" value="cyclic_pyranopterin_phosphate"/>
    <property type="match status" value="1"/>
</dbReference>
<dbReference type="PROSITE" id="PS51918">
    <property type="entry name" value="RADICAL_SAM"/>
    <property type="match status" value="1"/>
</dbReference>
<dbReference type="InterPro" id="IPR050105">
    <property type="entry name" value="MoCo_biosynth_MoaA/MoaC"/>
</dbReference>
<feature type="binding site" evidence="12">
    <location>
        <position position="97"/>
    </location>
    <ligand>
        <name>GTP</name>
        <dbReference type="ChEBI" id="CHEBI:37565"/>
    </ligand>
</feature>
<dbReference type="UniPathway" id="UPA00344"/>
<dbReference type="EC" id="4.1.99.22" evidence="1 12"/>
<keyword evidence="7 12" id="KW-0411">Iron-sulfur</keyword>
<feature type="binding site" evidence="12">
    <location>
        <position position="192"/>
    </location>
    <ligand>
        <name>S-adenosyl-L-methionine</name>
        <dbReference type="ChEBI" id="CHEBI:59789"/>
    </ligand>
</feature>
<dbReference type="OrthoDB" id="9763993at2"/>
<keyword evidence="10 12" id="KW-0456">Lyase</keyword>
<feature type="binding site" evidence="12">
    <location>
        <position position="273"/>
    </location>
    <ligand>
        <name>[4Fe-4S] cluster</name>
        <dbReference type="ChEBI" id="CHEBI:49883"/>
        <label>2</label>
        <note>4Fe-4S-substrate</note>
    </ligand>
</feature>
<dbReference type="GO" id="GO:0006777">
    <property type="term" value="P:Mo-molybdopterin cofactor biosynthetic process"/>
    <property type="evidence" value="ECO:0007669"/>
    <property type="project" value="UniProtKB-UniRule"/>
</dbReference>
<dbReference type="CDD" id="cd01335">
    <property type="entry name" value="Radical_SAM"/>
    <property type="match status" value="1"/>
</dbReference>
<evidence type="ECO:0000256" key="11">
    <source>
        <dbReference type="ARBA" id="ARBA00048697"/>
    </source>
</evidence>
<dbReference type="SUPFAM" id="SSF102114">
    <property type="entry name" value="Radical SAM enzymes"/>
    <property type="match status" value="1"/>
</dbReference>
<feature type="binding site" evidence="12">
    <location>
        <position position="27"/>
    </location>
    <ligand>
        <name>[4Fe-4S] cluster</name>
        <dbReference type="ChEBI" id="CHEBI:49883"/>
        <label>1</label>
        <note>4Fe-4S-S-AdoMet</note>
    </ligand>
</feature>
<dbReference type="InterPro" id="IPR058240">
    <property type="entry name" value="rSAM_sf"/>
</dbReference>
<dbReference type="GO" id="GO:0051539">
    <property type="term" value="F:4 iron, 4 sulfur cluster binding"/>
    <property type="evidence" value="ECO:0007669"/>
    <property type="project" value="UniProtKB-UniRule"/>
</dbReference>
<feature type="binding site" evidence="12">
    <location>
        <position position="121"/>
    </location>
    <ligand>
        <name>S-adenosyl-L-methionine</name>
        <dbReference type="ChEBI" id="CHEBI:59789"/>
    </ligand>
</feature>
<dbReference type="GO" id="GO:0061798">
    <property type="term" value="F:GTP 3',8'-cyclase activity"/>
    <property type="evidence" value="ECO:0007669"/>
    <property type="project" value="UniProtKB-UniRule"/>
</dbReference>
<proteinExistence type="inferred from homology"/>
<keyword evidence="9 12" id="KW-0501">Molybdenum cofactor biosynthesis</keyword>
<accession>C0GJ17</accession>
<gene>
    <name evidence="12" type="primary">moaA</name>
    <name evidence="15" type="ORF">DealDRAFT_2476</name>
</gene>
<evidence type="ECO:0000256" key="7">
    <source>
        <dbReference type="ARBA" id="ARBA00023014"/>
    </source>
</evidence>
<feature type="binding site" evidence="12">
    <location>
        <position position="158"/>
    </location>
    <ligand>
        <name>GTP</name>
        <dbReference type="ChEBI" id="CHEBI:37565"/>
    </ligand>
</feature>
<keyword evidence="5 12" id="KW-0547">Nucleotide-binding</keyword>
<dbReference type="InterPro" id="IPR040064">
    <property type="entry name" value="MoaA-like"/>
</dbReference>
<dbReference type="GO" id="GO:0061799">
    <property type="term" value="F:cyclic pyranopterin monophosphate synthase activity"/>
    <property type="evidence" value="ECO:0007669"/>
    <property type="project" value="TreeGrafter"/>
</dbReference>
<dbReference type="GO" id="GO:0005525">
    <property type="term" value="F:GTP binding"/>
    <property type="evidence" value="ECO:0007669"/>
    <property type="project" value="UniProtKB-UniRule"/>
</dbReference>
<feature type="binding site" evidence="12">
    <location>
        <position position="259"/>
    </location>
    <ligand>
        <name>[4Fe-4S] cluster</name>
        <dbReference type="ChEBI" id="CHEBI:49883"/>
        <label>2</label>
        <note>4Fe-4S-substrate</note>
    </ligand>
</feature>
<evidence type="ECO:0000256" key="13">
    <source>
        <dbReference type="SAM" id="MobiDB-lite"/>
    </source>
</evidence>
<name>C0GJ17_DETAL</name>
<dbReference type="NCBIfam" id="TIGR02666">
    <property type="entry name" value="moaA"/>
    <property type="match status" value="1"/>
</dbReference>
<dbReference type="PROSITE" id="PS01305">
    <property type="entry name" value="MOAA_NIFB_PQQE"/>
    <property type="match status" value="1"/>
</dbReference>
<feature type="binding site" evidence="12">
    <location>
        <position position="23"/>
    </location>
    <ligand>
        <name>[4Fe-4S] cluster</name>
        <dbReference type="ChEBI" id="CHEBI:49883"/>
        <label>1</label>
        <note>4Fe-4S-S-AdoMet</note>
    </ligand>
</feature>
<dbReference type="InterPro" id="IPR006638">
    <property type="entry name" value="Elp3/MiaA/NifB-like_rSAM"/>
</dbReference>
<comment type="pathway">
    <text evidence="12">Cofactor biosynthesis; molybdopterin biosynthesis.</text>
</comment>
<dbReference type="EMBL" id="ACJM01000014">
    <property type="protein sequence ID" value="EEG76650.1"/>
    <property type="molecule type" value="Genomic_DNA"/>
</dbReference>
<dbReference type="SFLD" id="SFLDG01067">
    <property type="entry name" value="SPASM/twitch_domain_containing"/>
    <property type="match status" value="1"/>
</dbReference>